<dbReference type="Pfam" id="PF01494">
    <property type="entry name" value="FAD_binding_3"/>
    <property type="match status" value="1"/>
</dbReference>
<dbReference type="InterPro" id="IPR050493">
    <property type="entry name" value="FAD-dep_Monooxygenase_BioMet"/>
</dbReference>
<keyword evidence="5" id="KW-0503">Monooxygenase</keyword>
<sequence length="412" mass="44459">MSHIVVVGGGIGGLAVTLGLARRGHRVTVLERREEFSELGAGIQLAPNAFHALDRLGVGHAVRARAVFIDELRLFDGTTGERITSMPLTESYRDRYGNPYAVVHRTDLYLPLLEACRPLPNVELLTGCPVVGYEQDPAGATVLLAGDLRLTADAVLGADGLRSAVRARLIGDGAPQVSGHTIYRSVIPMERVPAELRSNAVSLWAGPKWHFVHYPISGGRLLNLAATRDDGATEAVTGVPAGRALVRAQFPELSPAARRLLDLGDDWRRWVLCDRAPVDDWVDGRVALLGDAAHPMLQYAAQGACQALEDAVLLADLLGDADRRDSGGALAPVGIERALKAYNVRRRPRTAKAQWVARELGRQVYHPVGAAAARRNAALSALSSEQLYEMVDWLHGARDYARVTGTTDRIPA</sequence>
<dbReference type="PANTHER" id="PTHR13789">
    <property type="entry name" value="MONOOXYGENASE"/>
    <property type="match status" value="1"/>
</dbReference>
<dbReference type="EMBL" id="LOCL01000010">
    <property type="protein sequence ID" value="KUF20453.1"/>
    <property type="molecule type" value="Genomic_DNA"/>
</dbReference>
<evidence type="ECO:0000256" key="5">
    <source>
        <dbReference type="ARBA" id="ARBA00023033"/>
    </source>
</evidence>
<keyword evidence="2" id="KW-0285">Flavoprotein</keyword>
<dbReference type="Gene3D" id="3.50.50.60">
    <property type="entry name" value="FAD/NAD(P)-binding domain"/>
    <property type="match status" value="1"/>
</dbReference>
<comment type="caution">
    <text evidence="7">The sequence shown here is derived from an EMBL/GenBank/DDBJ whole genome shotgun (WGS) entry which is preliminary data.</text>
</comment>
<dbReference type="GO" id="GO:0004497">
    <property type="term" value="F:monooxygenase activity"/>
    <property type="evidence" value="ECO:0007669"/>
    <property type="project" value="UniProtKB-KW"/>
</dbReference>
<dbReference type="InterPro" id="IPR036188">
    <property type="entry name" value="FAD/NAD-bd_sf"/>
</dbReference>
<dbReference type="PRINTS" id="PR00420">
    <property type="entry name" value="RNGMNOXGNASE"/>
</dbReference>
<dbReference type="RefSeq" id="WP_058845491.1">
    <property type="nucleotide sequence ID" value="NZ_LOCL01000010.1"/>
</dbReference>
<dbReference type="PANTHER" id="PTHR13789:SF318">
    <property type="entry name" value="GERANYLGERANYL DIPHOSPHATE REDUCTASE"/>
    <property type="match status" value="1"/>
</dbReference>
<name>A0A0W7XBT3_9ACTN</name>
<evidence type="ECO:0000256" key="1">
    <source>
        <dbReference type="ARBA" id="ARBA00001974"/>
    </source>
</evidence>
<dbReference type="GO" id="GO:0071949">
    <property type="term" value="F:FAD binding"/>
    <property type="evidence" value="ECO:0007669"/>
    <property type="project" value="InterPro"/>
</dbReference>
<keyword evidence="4" id="KW-0560">Oxidoreductase</keyword>
<evidence type="ECO:0000313" key="8">
    <source>
        <dbReference type="Proteomes" id="UP000054804"/>
    </source>
</evidence>
<dbReference type="Proteomes" id="UP000054804">
    <property type="component" value="Unassembled WGS sequence"/>
</dbReference>
<dbReference type="STRING" id="1765722.AT728_38920"/>
<evidence type="ECO:0000256" key="4">
    <source>
        <dbReference type="ARBA" id="ARBA00023002"/>
    </source>
</evidence>
<organism evidence="7 8">
    <name type="scientific">Streptomyces silvensis</name>
    <dbReference type="NCBI Taxonomy" id="1765722"/>
    <lineage>
        <taxon>Bacteria</taxon>
        <taxon>Bacillati</taxon>
        <taxon>Actinomycetota</taxon>
        <taxon>Actinomycetes</taxon>
        <taxon>Kitasatosporales</taxon>
        <taxon>Streptomycetaceae</taxon>
        <taxon>Streptomyces</taxon>
    </lineage>
</organism>
<dbReference type="OrthoDB" id="9782160at2"/>
<evidence type="ECO:0000256" key="2">
    <source>
        <dbReference type="ARBA" id="ARBA00022630"/>
    </source>
</evidence>
<dbReference type="SUPFAM" id="SSF54373">
    <property type="entry name" value="FAD-linked reductases, C-terminal domain"/>
    <property type="match status" value="1"/>
</dbReference>
<comment type="cofactor">
    <cofactor evidence="1">
        <name>FAD</name>
        <dbReference type="ChEBI" id="CHEBI:57692"/>
    </cofactor>
</comment>
<dbReference type="AlphaFoldDB" id="A0A0W7XBT3"/>
<keyword evidence="3" id="KW-0274">FAD</keyword>
<evidence type="ECO:0000259" key="6">
    <source>
        <dbReference type="Pfam" id="PF01494"/>
    </source>
</evidence>
<dbReference type="InterPro" id="IPR002938">
    <property type="entry name" value="FAD-bd"/>
</dbReference>
<accession>A0A0W7XBT3</accession>
<proteinExistence type="predicted"/>
<gene>
    <name evidence="7" type="ORF">AT728_38920</name>
</gene>
<protein>
    <submittedName>
        <fullName evidence="7">Salicylate hydroxylase</fullName>
    </submittedName>
</protein>
<keyword evidence="8" id="KW-1185">Reference proteome</keyword>
<dbReference type="SUPFAM" id="SSF51905">
    <property type="entry name" value="FAD/NAD(P)-binding domain"/>
    <property type="match status" value="1"/>
</dbReference>
<evidence type="ECO:0000313" key="7">
    <source>
        <dbReference type="EMBL" id="KUF20453.1"/>
    </source>
</evidence>
<reference evidence="7 8" key="1">
    <citation type="submission" date="2015-12" db="EMBL/GenBank/DDBJ databases">
        <title>Draft genome sequence of Streptomyces silvensis ATCC 53525, a producer of novel hormone antagonists.</title>
        <authorList>
            <person name="Johnston C.W."/>
            <person name="Li Y."/>
            <person name="Magarvey N.A."/>
        </authorList>
    </citation>
    <scope>NUCLEOTIDE SEQUENCE [LARGE SCALE GENOMIC DNA]</scope>
    <source>
        <strain evidence="7 8">ATCC 53525</strain>
    </source>
</reference>
<feature type="domain" description="FAD-binding" evidence="6">
    <location>
        <begin position="3"/>
        <end position="323"/>
    </location>
</feature>
<evidence type="ECO:0000256" key="3">
    <source>
        <dbReference type="ARBA" id="ARBA00022827"/>
    </source>
</evidence>